<organism evidence="1 2">
    <name type="scientific">Rickettsia bellii str. RML An4</name>
    <dbReference type="NCBI Taxonomy" id="1359193"/>
    <lineage>
        <taxon>Bacteria</taxon>
        <taxon>Pseudomonadati</taxon>
        <taxon>Pseudomonadota</taxon>
        <taxon>Alphaproteobacteria</taxon>
        <taxon>Rickettsiales</taxon>
        <taxon>Rickettsiaceae</taxon>
        <taxon>Rickettsieae</taxon>
        <taxon>Rickettsia</taxon>
        <taxon>belli group</taxon>
    </lineage>
</organism>
<dbReference type="EMBL" id="LAOI01000001">
    <property type="protein sequence ID" value="KJV90436.1"/>
    <property type="molecule type" value="Genomic_DNA"/>
</dbReference>
<protein>
    <submittedName>
        <fullName evidence="1">Uncharacterized protein</fullName>
    </submittedName>
</protein>
<reference evidence="1 2" key="1">
    <citation type="submission" date="2015-02" db="EMBL/GenBank/DDBJ databases">
        <title>Genome Sequencing of Rickettsiales.</title>
        <authorList>
            <person name="Daugherty S.C."/>
            <person name="Su Q."/>
            <person name="Abolude K."/>
            <person name="Beier-Sexton M."/>
            <person name="Carlyon J.A."/>
            <person name="Carter R."/>
            <person name="Day N.P."/>
            <person name="Dumler S.J."/>
            <person name="Dyachenko V."/>
            <person name="Godinez A."/>
            <person name="Kurtti T.J."/>
            <person name="Lichay M."/>
            <person name="Mullins K.E."/>
            <person name="Ott S."/>
            <person name="Pappas-Brown V."/>
            <person name="Paris D.H."/>
            <person name="Patel P."/>
            <person name="Richards A.L."/>
            <person name="Sadzewicz L."/>
            <person name="Sears K."/>
            <person name="Seidman D."/>
            <person name="Sengamalay N."/>
            <person name="Stenos J."/>
            <person name="Tallon L.J."/>
            <person name="Vincent G."/>
            <person name="Fraser C.M."/>
            <person name="Munderloh U."/>
            <person name="Dunning-Hotopp J.C."/>
        </authorList>
    </citation>
    <scope>NUCLEOTIDE SEQUENCE [LARGE SCALE GENOMIC DNA]</scope>
    <source>
        <strain evidence="1 2">RML An4</strain>
    </source>
</reference>
<accession>A0A0F3QE47</accession>
<name>A0A0F3QE47_RICBE</name>
<dbReference type="AlphaFoldDB" id="A0A0F3QE47"/>
<evidence type="ECO:0000313" key="1">
    <source>
        <dbReference type="EMBL" id="KJV90436.1"/>
    </source>
</evidence>
<sequence>MSSHLRDISLTYQTLTYIIDKKYKVILVYCQEVITNITYLNSNR</sequence>
<comment type="caution">
    <text evidence="1">The sequence shown here is derived from an EMBL/GenBank/DDBJ whole genome shotgun (WGS) entry which is preliminary data.</text>
</comment>
<evidence type="ECO:0000313" key="2">
    <source>
        <dbReference type="Proteomes" id="UP000033661"/>
    </source>
</evidence>
<dbReference type="Proteomes" id="UP000033661">
    <property type="component" value="Unassembled WGS sequence"/>
</dbReference>
<gene>
    <name evidence="1" type="ORF">RBEAN4_1440</name>
</gene>
<keyword evidence="2" id="KW-1185">Reference proteome</keyword>
<proteinExistence type="predicted"/>